<feature type="region of interest" description="Disordered" evidence="1">
    <location>
        <begin position="105"/>
        <end position="175"/>
    </location>
</feature>
<feature type="region of interest" description="Disordered" evidence="1">
    <location>
        <begin position="26"/>
        <end position="45"/>
    </location>
</feature>
<dbReference type="AlphaFoldDB" id="A0A5J5GJR4"/>
<feature type="chain" id="PRO_5023853142" evidence="2">
    <location>
        <begin position="27"/>
        <end position="358"/>
    </location>
</feature>
<sequence>MQTSSVFLALAVAGFAGLAGANSASAQSLSDVGGPQPAPPAGYEGGQYIDSRGCAFVRAGIGGATNWIPRVNRERQPLCGFQPTNTPGPRAPAAPEPRIVTEADAPAPAETPVRQVAETPPAPTAAPRVVETAAQSAAPSRPSPQINRVTPDGQPVSVPAEAPRRFAGLPAPGPDGAIRVSRQTICARIETTGESFLNRTTGQPVVCDTDPAPQVVRAPAPTVVQAPAPQPTAPVAPSAPVTAGQAGSPVPQPAAPAATCPGLSAEAISYLARIGAPVDCAPWSGVSVAGDIPASNPPGEVRVATRNVFFTAAPEAGQPVSVANPVAIARSIPAPPPGYQRVWEDGRINPYRGYVRPF</sequence>
<organism evidence="3 4">
    <name type="scientific">Histidinibacterium aquaticum</name>
    <dbReference type="NCBI Taxonomy" id="2613962"/>
    <lineage>
        <taxon>Bacteria</taxon>
        <taxon>Pseudomonadati</taxon>
        <taxon>Pseudomonadota</taxon>
        <taxon>Alphaproteobacteria</taxon>
        <taxon>Rhodobacterales</taxon>
        <taxon>Paracoccaceae</taxon>
        <taxon>Histidinibacterium</taxon>
    </lineage>
</organism>
<proteinExistence type="predicted"/>
<evidence type="ECO:0000313" key="3">
    <source>
        <dbReference type="EMBL" id="KAA9008310.1"/>
    </source>
</evidence>
<keyword evidence="4" id="KW-1185">Reference proteome</keyword>
<feature type="signal peptide" evidence="2">
    <location>
        <begin position="1"/>
        <end position="26"/>
    </location>
</feature>
<name>A0A5J5GJR4_9RHOB</name>
<gene>
    <name evidence="3" type="ORF">F3S47_12545</name>
</gene>
<feature type="region of interest" description="Disordered" evidence="1">
    <location>
        <begin position="225"/>
        <end position="254"/>
    </location>
</feature>
<evidence type="ECO:0000256" key="2">
    <source>
        <dbReference type="SAM" id="SignalP"/>
    </source>
</evidence>
<evidence type="ECO:0000313" key="4">
    <source>
        <dbReference type="Proteomes" id="UP000326554"/>
    </source>
</evidence>
<dbReference type="EMBL" id="VYQE01000003">
    <property type="protein sequence ID" value="KAA9008310.1"/>
    <property type="molecule type" value="Genomic_DNA"/>
</dbReference>
<dbReference type="Proteomes" id="UP000326554">
    <property type="component" value="Unassembled WGS sequence"/>
</dbReference>
<evidence type="ECO:0000256" key="1">
    <source>
        <dbReference type="SAM" id="MobiDB-lite"/>
    </source>
</evidence>
<protein>
    <submittedName>
        <fullName evidence="3">Uncharacterized protein</fullName>
    </submittedName>
</protein>
<comment type="caution">
    <text evidence="3">The sequence shown here is derived from an EMBL/GenBank/DDBJ whole genome shotgun (WGS) entry which is preliminary data.</text>
</comment>
<dbReference type="RefSeq" id="WP_150445594.1">
    <property type="nucleotide sequence ID" value="NZ_VYQE01000003.1"/>
</dbReference>
<feature type="compositionally biased region" description="Low complexity" evidence="1">
    <location>
        <begin position="105"/>
        <end position="145"/>
    </location>
</feature>
<reference evidence="3 4" key="1">
    <citation type="submission" date="2019-09" db="EMBL/GenBank/DDBJ databases">
        <authorList>
            <person name="Park J.-S."/>
            <person name="Choi H.-J."/>
        </authorList>
    </citation>
    <scope>NUCLEOTIDE SEQUENCE [LARGE SCALE GENOMIC DNA]</scope>
    <source>
        <strain evidence="3 4">176SS1-4</strain>
    </source>
</reference>
<keyword evidence="2" id="KW-0732">Signal</keyword>
<accession>A0A5J5GJR4</accession>